<evidence type="ECO:0000313" key="2">
    <source>
        <dbReference type="Proteomes" id="UP000281553"/>
    </source>
</evidence>
<gene>
    <name evidence="1" type="ORF">DILT_LOCUS3049</name>
</gene>
<organism evidence="1 2">
    <name type="scientific">Dibothriocephalus latus</name>
    <name type="common">Fish tapeworm</name>
    <name type="synonym">Diphyllobothrium latum</name>
    <dbReference type="NCBI Taxonomy" id="60516"/>
    <lineage>
        <taxon>Eukaryota</taxon>
        <taxon>Metazoa</taxon>
        <taxon>Spiralia</taxon>
        <taxon>Lophotrochozoa</taxon>
        <taxon>Platyhelminthes</taxon>
        <taxon>Cestoda</taxon>
        <taxon>Eucestoda</taxon>
        <taxon>Diphyllobothriidea</taxon>
        <taxon>Diphyllobothriidae</taxon>
        <taxon>Dibothriocephalus</taxon>
    </lineage>
</organism>
<dbReference type="AlphaFoldDB" id="A0A3P6T952"/>
<reference evidence="1 2" key="1">
    <citation type="submission" date="2018-11" db="EMBL/GenBank/DDBJ databases">
        <authorList>
            <consortium name="Pathogen Informatics"/>
        </authorList>
    </citation>
    <scope>NUCLEOTIDE SEQUENCE [LARGE SCALE GENOMIC DNA]</scope>
</reference>
<proteinExistence type="predicted"/>
<protein>
    <submittedName>
        <fullName evidence="1">Uncharacterized protein</fullName>
    </submittedName>
</protein>
<keyword evidence="2" id="KW-1185">Reference proteome</keyword>
<name>A0A3P6T952_DIBLA</name>
<evidence type="ECO:0000313" key="1">
    <source>
        <dbReference type="EMBL" id="VDK79839.1"/>
    </source>
</evidence>
<dbReference type="EMBL" id="UYRU01043041">
    <property type="protein sequence ID" value="VDK79839.1"/>
    <property type="molecule type" value="Genomic_DNA"/>
</dbReference>
<accession>A0A3P6T952</accession>
<dbReference type="Proteomes" id="UP000281553">
    <property type="component" value="Unassembled WGS sequence"/>
</dbReference>
<sequence length="58" mass="6418">MEEAAAKVAAKMSAGYLSLRPLERVSERIRETIAGATQMMMNGCTYAQIQEVGFTLHR</sequence>